<dbReference type="AlphaFoldDB" id="A0A8E0V079"/>
<dbReference type="RefSeq" id="XP_043146407.1">
    <property type="nucleotide sequence ID" value="XM_043290472.1"/>
</dbReference>
<reference evidence="2" key="1">
    <citation type="journal article" date="2015" name="Genome Announc.">
        <title>Draft Genome Sequence of the Pathogenic Filamentous Fungus Aspergillus udagawae Strain IFM 46973T.</title>
        <authorList>
            <person name="Kusuya Y."/>
            <person name="Takahashi-Nakaguchi A."/>
            <person name="Takahashi H."/>
            <person name="Yaguchi T."/>
        </authorList>
    </citation>
    <scope>NUCLEOTIDE SEQUENCE</scope>
    <source>
        <strain evidence="2">IFM 46973</strain>
    </source>
</reference>
<comment type="caution">
    <text evidence="2">The sequence shown here is derived from an EMBL/GenBank/DDBJ whole genome shotgun (WGS) entry which is preliminary data.</text>
</comment>
<sequence>MAFVNQNMVPPVPPLHHPPAGLHEDPRITQHRVPGQIDPGYLADQMAQLHVDSQRSAQDSYQQTGRSEPFREHTRSPYYYFGYTFFKAEAAPGQKSTWNQVQRTRMNLSQADLFQLVQKRAKKATAVEQYQALSKLKRTHVDQLINEHRRSDPRFEWTCAYIKEDSKPVKGKGARRGDFETLSMDVVIMRRPVTVEPADVQTHSKPREEHPVDPNNFVAEDVRRPRVVEINGQWSEPAINHAQMPANMNQVQQHPQHAYQQPHFPPQAHADTARQQHHQQTQWSGMHQRPEIHQHEISHSGNNPQFQPQNPGIRIIPVAPDAHLQSHDRGLGPNQVNHHADQPFMRPEVHNQTRVNKTYIPRSSSLHVGPEAEWPPESSSIGDDESELFDFEDESSATEGSEDITDEVPKRSKSWRGSLHRQNSASRQNRPEVAYRTHYRKKPTKTASDSKLNRTKYPVGYVEVIPANSKQSSKRTSKPQPKENAVQQQPRSRPKIVQAPANSTDVDLAYHDEKMLKGRERNDIRTRILDDREARVERREKLVEHQARMLDEKLEEARYLDRHLSLREPGLFQRRYYL</sequence>
<evidence type="ECO:0000256" key="1">
    <source>
        <dbReference type="SAM" id="MobiDB-lite"/>
    </source>
</evidence>
<reference evidence="2" key="2">
    <citation type="submission" date="2021-01" db="EMBL/GenBank/DDBJ databases">
        <title>Pan-genome distribution and transcriptional activeness of fungal secondary metabolism genes in Aspergillus section Fumigati.</title>
        <authorList>
            <person name="Takahashi H."/>
            <person name="Umemura M."/>
            <person name="Ninomiya A."/>
            <person name="Kusuya Y."/>
            <person name="Urayama S."/>
            <person name="Shimizu M."/>
            <person name="Watanabe A."/>
            <person name="Kamei K."/>
            <person name="Yaguchi T."/>
            <person name="Hagiwara D."/>
        </authorList>
    </citation>
    <scope>NUCLEOTIDE SEQUENCE</scope>
    <source>
        <strain evidence="2">IFM 46973</strain>
    </source>
</reference>
<feature type="compositionally biased region" description="Acidic residues" evidence="1">
    <location>
        <begin position="382"/>
        <end position="406"/>
    </location>
</feature>
<dbReference type="Proteomes" id="UP000036893">
    <property type="component" value="Unassembled WGS sequence"/>
</dbReference>
<evidence type="ECO:0000313" key="2">
    <source>
        <dbReference type="EMBL" id="GIC89141.1"/>
    </source>
</evidence>
<protein>
    <submittedName>
        <fullName evidence="2">Uncharacterized protein</fullName>
    </submittedName>
</protein>
<feature type="compositionally biased region" description="Low complexity" evidence="1">
    <location>
        <begin position="250"/>
        <end position="270"/>
    </location>
</feature>
<proteinExistence type="predicted"/>
<feature type="region of interest" description="Disordered" evidence="1">
    <location>
        <begin position="249"/>
        <end position="289"/>
    </location>
</feature>
<feature type="region of interest" description="Disordered" evidence="1">
    <location>
        <begin position="1"/>
        <end position="24"/>
    </location>
</feature>
<accession>A0A8E0V079</accession>
<organism evidence="2 3">
    <name type="scientific">Aspergillus udagawae</name>
    <dbReference type="NCBI Taxonomy" id="91492"/>
    <lineage>
        <taxon>Eukaryota</taxon>
        <taxon>Fungi</taxon>
        <taxon>Dikarya</taxon>
        <taxon>Ascomycota</taxon>
        <taxon>Pezizomycotina</taxon>
        <taxon>Eurotiomycetes</taxon>
        <taxon>Eurotiomycetidae</taxon>
        <taxon>Eurotiales</taxon>
        <taxon>Aspergillaceae</taxon>
        <taxon>Aspergillus</taxon>
        <taxon>Aspergillus subgen. Fumigati</taxon>
    </lineage>
</organism>
<feature type="region of interest" description="Disordered" evidence="1">
    <location>
        <begin position="360"/>
        <end position="502"/>
    </location>
</feature>
<evidence type="ECO:0000313" key="3">
    <source>
        <dbReference type="Proteomes" id="UP000036893"/>
    </source>
</evidence>
<dbReference type="GeneID" id="66993021"/>
<gene>
    <name evidence="2" type="ORF">Aud_005544</name>
</gene>
<name>A0A8E0V079_9EURO</name>
<dbReference type="EMBL" id="BBXM02000004">
    <property type="protein sequence ID" value="GIC89141.1"/>
    <property type="molecule type" value="Genomic_DNA"/>
</dbReference>